<gene>
    <name evidence="2" type="ORF">J1C47_13755</name>
</gene>
<feature type="compositionally biased region" description="Basic and acidic residues" evidence="1">
    <location>
        <begin position="1"/>
        <end position="21"/>
    </location>
</feature>
<proteinExistence type="predicted"/>
<evidence type="ECO:0000313" key="2">
    <source>
        <dbReference type="EMBL" id="MBO0904706.1"/>
    </source>
</evidence>
<keyword evidence="3" id="KW-1185">Reference proteome</keyword>
<feature type="region of interest" description="Disordered" evidence="1">
    <location>
        <begin position="1"/>
        <end position="48"/>
    </location>
</feature>
<organism evidence="2 3">
    <name type="scientific">Jiella sonneratiae</name>
    <dbReference type="NCBI Taxonomy" id="2816856"/>
    <lineage>
        <taxon>Bacteria</taxon>
        <taxon>Pseudomonadati</taxon>
        <taxon>Pseudomonadota</taxon>
        <taxon>Alphaproteobacteria</taxon>
        <taxon>Hyphomicrobiales</taxon>
        <taxon>Aurantimonadaceae</taxon>
        <taxon>Jiella</taxon>
    </lineage>
</organism>
<accession>A0ABS3J7Z9</accession>
<sequence>EPSADREVNRTTNRRNWESEIARNPVSKPSFPAKSKPCRSQKSKPYQAVSDTSRMTLFVGA</sequence>
<evidence type="ECO:0000256" key="1">
    <source>
        <dbReference type="SAM" id="MobiDB-lite"/>
    </source>
</evidence>
<dbReference type="RefSeq" id="WP_207351353.1">
    <property type="nucleotide sequence ID" value="NZ_JAFMPY010000014.1"/>
</dbReference>
<feature type="non-terminal residue" evidence="2">
    <location>
        <position position="1"/>
    </location>
</feature>
<name>A0ABS3J7Z9_9HYPH</name>
<dbReference type="EMBL" id="JAFMPY010000014">
    <property type="protein sequence ID" value="MBO0904706.1"/>
    <property type="molecule type" value="Genomic_DNA"/>
</dbReference>
<protein>
    <submittedName>
        <fullName evidence="2">Uncharacterized protein</fullName>
    </submittedName>
</protein>
<evidence type="ECO:0000313" key="3">
    <source>
        <dbReference type="Proteomes" id="UP000664288"/>
    </source>
</evidence>
<reference evidence="2 3" key="1">
    <citation type="submission" date="2021-03" db="EMBL/GenBank/DDBJ databases">
        <title>Whole genome sequence of Jiella sp. MQZ13P-4.</title>
        <authorList>
            <person name="Tuo L."/>
        </authorList>
    </citation>
    <scope>NUCLEOTIDE SEQUENCE [LARGE SCALE GENOMIC DNA]</scope>
    <source>
        <strain evidence="2 3">MQZ13P-4</strain>
    </source>
</reference>
<comment type="caution">
    <text evidence="2">The sequence shown here is derived from an EMBL/GenBank/DDBJ whole genome shotgun (WGS) entry which is preliminary data.</text>
</comment>
<dbReference type="Proteomes" id="UP000664288">
    <property type="component" value="Unassembled WGS sequence"/>
</dbReference>